<organism evidence="5 6">
    <name type="scientific">Acacia crassicarpa</name>
    <name type="common">northern wattle</name>
    <dbReference type="NCBI Taxonomy" id="499986"/>
    <lineage>
        <taxon>Eukaryota</taxon>
        <taxon>Viridiplantae</taxon>
        <taxon>Streptophyta</taxon>
        <taxon>Embryophyta</taxon>
        <taxon>Tracheophyta</taxon>
        <taxon>Spermatophyta</taxon>
        <taxon>Magnoliopsida</taxon>
        <taxon>eudicotyledons</taxon>
        <taxon>Gunneridae</taxon>
        <taxon>Pentapetalae</taxon>
        <taxon>rosids</taxon>
        <taxon>fabids</taxon>
        <taxon>Fabales</taxon>
        <taxon>Fabaceae</taxon>
        <taxon>Caesalpinioideae</taxon>
        <taxon>mimosoid clade</taxon>
        <taxon>Acacieae</taxon>
        <taxon>Acacia</taxon>
    </lineage>
</organism>
<keyword evidence="6" id="KW-1185">Reference proteome</keyword>
<feature type="compositionally biased region" description="Gly residues" evidence="3">
    <location>
        <begin position="729"/>
        <end position="740"/>
    </location>
</feature>
<dbReference type="PROSITE" id="PS50102">
    <property type="entry name" value="RRM"/>
    <property type="match status" value="4"/>
</dbReference>
<feature type="region of interest" description="Disordered" evidence="3">
    <location>
        <begin position="729"/>
        <end position="751"/>
    </location>
</feature>
<feature type="compositionally biased region" description="Acidic residues" evidence="3">
    <location>
        <begin position="42"/>
        <end position="57"/>
    </location>
</feature>
<evidence type="ECO:0000256" key="3">
    <source>
        <dbReference type="SAM" id="MobiDB-lite"/>
    </source>
</evidence>
<dbReference type="PANTHER" id="PTHR23236">
    <property type="entry name" value="EUKARYOTIC TRANSLATION INITIATION FACTOR 4B/4H"/>
    <property type="match status" value="1"/>
</dbReference>
<feature type="compositionally biased region" description="Basic and acidic residues" evidence="3">
    <location>
        <begin position="106"/>
        <end position="117"/>
    </location>
</feature>
<dbReference type="EMBL" id="JAWXYG010000021">
    <property type="protein sequence ID" value="KAK4252740.1"/>
    <property type="molecule type" value="Genomic_DNA"/>
</dbReference>
<keyword evidence="1 2" id="KW-0694">RNA-binding</keyword>
<protein>
    <recommendedName>
        <fullName evidence="4">RRM domain-containing protein</fullName>
    </recommendedName>
</protein>
<feature type="compositionally biased region" description="Basic and acidic residues" evidence="3">
    <location>
        <begin position="9"/>
        <end position="20"/>
    </location>
</feature>
<dbReference type="Gene3D" id="3.30.70.330">
    <property type="match status" value="4"/>
</dbReference>
<dbReference type="SUPFAM" id="SSF54928">
    <property type="entry name" value="RNA-binding domain, RBD"/>
    <property type="match status" value="4"/>
</dbReference>
<feature type="compositionally biased region" description="Basic and acidic residues" evidence="3">
    <location>
        <begin position="30"/>
        <end position="41"/>
    </location>
</feature>
<name>A0AAE1JJT2_9FABA</name>
<dbReference type="GO" id="GO:0003723">
    <property type="term" value="F:RNA binding"/>
    <property type="evidence" value="ECO:0007669"/>
    <property type="project" value="UniProtKB-UniRule"/>
</dbReference>
<dbReference type="Pfam" id="PF00076">
    <property type="entry name" value="RRM_1"/>
    <property type="match status" value="4"/>
</dbReference>
<feature type="domain" description="RRM" evidence="4">
    <location>
        <begin position="254"/>
        <end position="330"/>
    </location>
</feature>
<evidence type="ECO:0000256" key="1">
    <source>
        <dbReference type="ARBA" id="ARBA00022884"/>
    </source>
</evidence>
<reference evidence="5" key="1">
    <citation type="submission" date="2023-10" db="EMBL/GenBank/DDBJ databases">
        <title>Chromosome-level genome of the transformable northern wattle, Acacia crassicarpa.</title>
        <authorList>
            <person name="Massaro I."/>
            <person name="Sinha N.R."/>
            <person name="Poethig S."/>
            <person name="Leichty A.R."/>
        </authorList>
    </citation>
    <scope>NUCLEOTIDE SEQUENCE</scope>
    <source>
        <strain evidence="5">Acra3RX</strain>
        <tissue evidence="5">Leaf</tissue>
    </source>
</reference>
<evidence type="ECO:0000256" key="2">
    <source>
        <dbReference type="PROSITE-ProRule" id="PRU00176"/>
    </source>
</evidence>
<feature type="region of interest" description="Disordered" evidence="3">
    <location>
        <begin position="1"/>
        <end position="190"/>
    </location>
</feature>
<dbReference type="InterPro" id="IPR035979">
    <property type="entry name" value="RBD_domain_sf"/>
</dbReference>
<gene>
    <name evidence="5" type="ORF">QN277_014349</name>
</gene>
<dbReference type="InterPro" id="IPR000504">
    <property type="entry name" value="RRM_dom"/>
</dbReference>
<dbReference type="InterPro" id="IPR012677">
    <property type="entry name" value="Nucleotide-bd_a/b_plait_sf"/>
</dbReference>
<accession>A0AAE1JJT2</accession>
<feature type="compositionally biased region" description="Basic and acidic residues" evidence="3">
    <location>
        <begin position="160"/>
        <end position="173"/>
    </location>
</feature>
<dbReference type="GO" id="GO:0005730">
    <property type="term" value="C:nucleolus"/>
    <property type="evidence" value="ECO:0007669"/>
    <property type="project" value="TreeGrafter"/>
</dbReference>
<comment type="caution">
    <text evidence="5">The sequence shown here is derived from an EMBL/GenBank/DDBJ whole genome shotgun (WGS) entry which is preliminary data.</text>
</comment>
<feature type="domain" description="RRM" evidence="4">
    <location>
        <begin position="373"/>
        <end position="449"/>
    </location>
</feature>
<dbReference type="AlphaFoldDB" id="A0AAE1JJT2"/>
<proteinExistence type="predicted"/>
<dbReference type="Proteomes" id="UP001293593">
    <property type="component" value="Unassembled WGS sequence"/>
</dbReference>
<dbReference type="PANTHER" id="PTHR23236:SF11">
    <property type="entry name" value="EUKARYOTIC TRANSLATION INITIATION FACTOR 4H"/>
    <property type="match status" value="1"/>
</dbReference>
<dbReference type="SMART" id="SM00360">
    <property type="entry name" value="RRM"/>
    <property type="match status" value="4"/>
</dbReference>
<evidence type="ECO:0000313" key="6">
    <source>
        <dbReference type="Proteomes" id="UP001293593"/>
    </source>
</evidence>
<sequence>MDFNSEEIGAGKRAAEDEPVKQVTAKKQKRDWVGENQKEESNSDDSFSDSGNSDEDSGLNYSKVAPAEGRSGLGAIKKKGKSGSDSGSSSIDKDDKTTDAAILPEKLPDTAKKELAKKVYSSKASGLDSDSGANKDMDNVTTSSKKLLATSTADNNISIKKVESSNDPSHDSGLDEDNVAHKTHVTPPSKKLLASAVVHREGIEKNDNSHDASREGFDRCKVSEENEIKDKPSVTPRKDPKTVFTPEKQDAASKKIFVGNLSYEVKRTNLENLFKHCGEIVDVSFGLYRDGTFRGFAHVEFATEEAAHNALMLNGTELLRRLARIEIAHEKFAYTPNSSCMNWNDSLKGFQASFGEDEPTMSATSKEQNATSRMLFVGNLSYSVEKDDLENLFQDCGEVVDIRFATDREGRFKGFAHVLFANEEAAQTALMLNGKELLRRSLRLNLAPKRAAYSCSSSNRNELFQEDISLGGNEAKMPAAPKEQNAASKTVFVGNLSYSVERADLENLFKDCGDILDIRLATDREGRFKGFGHVEFATPEAAQNALKLNGTKLLRQYIKLDLANEKIVHSSNSSIGGNRDDSGNVESQTVFVRGFDTSLREDEIRTSLEEHFKSCGIISRISIARDYGTGSTKGYAWIDFMDVDGFNKALELDGTEVVGCALSVEKRRPRRYIQDGRVGGDQLGGWHGGDQLGGGWRGGGQLGGWHGGDQLGGGRCGGDRFGGGWRGGDQSGGWHGGGQWDHGRGYGRRWH</sequence>
<feature type="compositionally biased region" description="Low complexity" evidence="3">
    <location>
        <begin position="141"/>
        <end position="153"/>
    </location>
</feature>
<feature type="domain" description="RRM" evidence="4">
    <location>
        <begin position="489"/>
        <end position="565"/>
    </location>
</feature>
<feature type="region of interest" description="Disordered" evidence="3">
    <location>
        <begin position="203"/>
        <end position="243"/>
    </location>
</feature>
<feature type="domain" description="RRM" evidence="4">
    <location>
        <begin position="588"/>
        <end position="669"/>
    </location>
</feature>
<evidence type="ECO:0000259" key="4">
    <source>
        <dbReference type="PROSITE" id="PS50102"/>
    </source>
</evidence>
<evidence type="ECO:0000313" key="5">
    <source>
        <dbReference type="EMBL" id="KAK4252740.1"/>
    </source>
</evidence>